<gene>
    <name evidence="8" type="ORF">GCM10010517_43590</name>
</gene>
<evidence type="ECO:0000256" key="6">
    <source>
        <dbReference type="SAM" id="Phobius"/>
    </source>
</evidence>
<dbReference type="Proteomes" id="UP001500831">
    <property type="component" value="Unassembled WGS sequence"/>
</dbReference>
<comment type="pathway">
    <text evidence="1">Lipid metabolism.</text>
</comment>
<dbReference type="EMBL" id="BAAAVI010000031">
    <property type="protein sequence ID" value="GAA2880862.1"/>
    <property type="molecule type" value="Genomic_DNA"/>
</dbReference>
<keyword evidence="3" id="KW-0808">Transferase</keyword>
<evidence type="ECO:0000256" key="5">
    <source>
        <dbReference type="ARBA" id="ARBA00023315"/>
    </source>
</evidence>
<organism evidence="8 9">
    <name type="scientific">Streptosporangium fragile</name>
    <dbReference type="NCBI Taxonomy" id="46186"/>
    <lineage>
        <taxon>Bacteria</taxon>
        <taxon>Bacillati</taxon>
        <taxon>Actinomycetota</taxon>
        <taxon>Actinomycetes</taxon>
        <taxon>Streptosporangiales</taxon>
        <taxon>Streptosporangiaceae</taxon>
        <taxon>Streptosporangium</taxon>
    </lineage>
</organism>
<keyword evidence="9" id="KW-1185">Reference proteome</keyword>
<proteinExistence type="predicted"/>
<evidence type="ECO:0000256" key="1">
    <source>
        <dbReference type="ARBA" id="ARBA00005189"/>
    </source>
</evidence>
<feature type="transmembrane region" description="Helical" evidence="6">
    <location>
        <begin position="33"/>
        <end position="53"/>
    </location>
</feature>
<dbReference type="GO" id="GO:0016746">
    <property type="term" value="F:acyltransferase activity"/>
    <property type="evidence" value="ECO:0007669"/>
    <property type="project" value="UniProtKB-KW"/>
</dbReference>
<keyword evidence="6" id="KW-0812">Transmembrane</keyword>
<dbReference type="InterPro" id="IPR002123">
    <property type="entry name" value="Plipid/glycerol_acylTrfase"/>
</dbReference>
<evidence type="ECO:0000256" key="4">
    <source>
        <dbReference type="ARBA" id="ARBA00023098"/>
    </source>
</evidence>
<dbReference type="SMART" id="SM00563">
    <property type="entry name" value="PlsC"/>
    <property type="match status" value="1"/>
</dbReference>
<dbReference type="RefSeq" id="WP_344974485.1">
    <property type="nucleotide sequence ID" value="NZ_BAAAVI010000031.1"/>
</dbReference>
<dbReference type="Pfam" id="PF01553">
    <property type="entry name" value="Acyltransferase"/>
    <property type="match status" value="1"/>
</dbReference>
<keyword evidence="2" id="KW-0444">Lipid biosynthesis</keyword>
<feature type="domain" description="Phospholipid/glycerol acyltransferase" evidence="7">
    <location>
        <begin position="140"/>
        <end position="252"/>
    </location>
</feature>
<dbReference type="PANTHER" id="PTHR10434:SF64">
    <property type="entry name" value="1-ACYL-SN-GLYCEROL-3-PHOSPHATE ACYLTRANSFERASE-RELATED"/>
    <property type="match status" value="1"/>
</dbReference>
<evidence type="ECO:0000259" key="7">
    <source>
        <dbReference type="SMART" id="SM00563"/>
    </source>
</evidence>
<reference evidence="9" key="1">
    <citation type="journal article" date="2019" name="Int. J. Syst. Evol. Microbiol.">
        <title>The Global Catalogue of Microorganisms (GCM) 10K type strain sequencing project: providing services to taxonomists for standard genome sequencing and annotation.</title>
        <authorList>
            <consortium name="The Broad Institute Genomics Platform"/>
            <consortium name="The Broad Institute Genome Sequencing Center for Infectious Disease"/>
            <person name="Wu L."/>
            <person name="Ma J."/>
        </authorList>
    </citation>
    <scope>NUCLEOTIDE SEQUENCE [LARGE SCALE GENOMIC DNA]</scope>
    <source>
        <strain evidence="9">JCM 6242</strain>
    </source>
</reference>
<dbReference type="SUPFAM" id="SSF69593">
    <property type="entry name" value="Glycerol-3-phosphate (1)-acyltransferase"/>
    <property type="match status" value="1"/>
</dbReference>
<protein>
    <submittedName>
        <fullName evidence="8">Lysophospholipid acyltransferase family protein</fullName>
    </submittedName>
</protein>
<comment type="caution">
    <text evidence="8">The sequence shown here is derived from an EMBL/GenBank/DDBJ whole genome shotgun (WGS) entry which is preliminary data.</text>
</comment>
<sequence>MNPWLPVAPCMPATCLTPPDARAAWPRRTLRLMAMALVLLAGVVLAFVAAGLGTGRRIRLTSLWSRAALRAIGVRVEVRQGFAFLAGSAAGPPVVPVAGSGAVPVTGSGAVPVAGSGSVPVVEPRAVPVAGSDAAPAAPPLIVGNHVSWLDPLVMAAAWPCRLLAKRDVLRWPLIGVLAAAAGVLFIDRERLLALPGAVDRMAAALAGGHPVAAFPEGTTWCGREMGAFRPAVFQAALDAGAPVRPVALRYLGPAGVPATGSAFVGDDMLWASVRRVVAMRRLTVEVTVLPEVRGRDRRALAWAAESSVASVTVTGVAHDVPVAA</sequence>
<name>A0ABP6IGD0_9ACTN</name>
<evidence type="ECO:0000313" key="9">
    <source>
        <dbReference type="Proteomes" id="UP001500831"/>
    </source>
</evidence>
<evidence type="ECO:0000256" key="3">
    <source>
        <dbReference type="ARBA" id="ARBA00022679"/>
    </source>
</evidence>
<keyword evidence="6" id="KW-0472">Membrane</keyword>
<evidence type="ECO:0000313" key="8">
    <source>
        <dbReference type="EMBL" id="GAA2880862.1"/>
    </source>
</evidence>
<accession>A0ABP6IGD0</accession>
<dbReference type="PANTHER" id="PTHR10434">
    <property type="entry name" value="1-ACYL-SN-GLYCEROL-3-PHOSPHATE ACYLTRANSFERASE"/>
    <property type="match status" value="1"/>
</dbReference>
<keyword evidence="6" id="KW-1133">Transmembrane helix</keyword>
<keyword evidence="5 8" id="KW-0012">Acyltransferase</keyword>
<evidence type="ECO:0000256" key="2">
    <source>
        <dbReference type="ARBA" id="ARBA00022516"/>
    </source>
</evidence>
<dbReference type="CDD" id="cd07989">
    <property type="entry name" value="LPLAT_AGPAT-like"/>
    <property type="match status" value="1"/>
</dbReference>
<feature type="transmembrane region" description="Helical" evidence="6">
    <location>
        <begin position="169"/>
        <end position="187"/>
    </location>
</feature>
<keyword evidence="4" id="KW-0443">Lipid metabolism</keyword>